<proteinExistence type="predicted"/>
<evidence type="ECO:0000313" key="1">
    <source>
        <dbReference type="EMBL" id="DAE24277.1"/>
    </source>
</evidence>
<dbReference type="Gene3D" id="2.60.520.10">
    <property type="entry name" value="Phage fibre proteins"/>
    <property type="match status" value="1"/>
</dbReference>
<reference evidence="1" key="1">
    <citation type="journal article" date="2021" name="Proc. Natl. Acad. Sci. U.S.A.">
        <title>A Catalog of Tens of Thousands of Viruses from Human Metagenomes Reveals Hidden Associations with Chronic Diseases.</title>
        <authorList>
            <person name="Tisza M.J."/>
            <person name="Buck C.B."/>
        </authorList>
    </citation>
    <scope>NUCLEOTIDE SEQUENCE</scope>
    <source>
        <strain evidence="1">CtJhT5</strain>
    </source>
</reference>
<dbReference type="EMBL" id="BK015771">
    <property type="protein sequence ID" value="DAE24277.1"/>
    <property type="molecule type" value="Genomic_DNA"/>
</dbReference>
<sequence length="286" mass="32480">MAIRPFTFEHMLNTAGSDAKIYHALGGKNSYVVPGYGNEFAATSQGLKILVDTGWLICFGRNIQNDSIEELAVPANTTGYITVSLDMTKENIPHGNWWDSDYTVEQNQVKLEVRSDLIWSSPSNDDQQFTFPLYSYKSTDTTTTLTKYTESFNNDPYRTVVLYDAKEGEGGYWTGGDIWQLGKLDDIEEIRLTFGYPQKDSNKEWNMTQYVSIHKSQILGSSVNHIPLISRYSNNIAVMTGKIFHFKPNNDGTLSMVGDIYNSDNVESKRLRIRKAVLLKGRWHEV</sequence>
<organism evidence="1">
    <name type="scientific">Siphoviridae sp. ctJhT5</name>
    <dbReference type="NCBI Taxonomy" id="2826242"/>
    <lineage>
        <taxon>Viruses</taxon>
        <taxon>Duplodnaviria</taxon>
        <taxon>Heunggongvirae</taxon>
        <taxon>Uroviricota</taxon>
        <taxon>Caudoviricetes</taxon>
    </lineage>
</organism>
<keyword evidence="1" id="KW-0675">Receptor</keyword>
<protein>
    <submittedName>
        <fullName evidence="1">Receptor Binding Protein sandwich domain, phage receptor.75A</fullName>
    </submittedName>
</protein>
<name>A0A8S5QZW7_9CAUD</name>
<accession>A0A8S5QZW7</accession>